<evidence type="ECO:0000313" key="2">
    <source>
        <dbReference type="Proteomes" id="UP000183859"/>
    </source>
</evidence>
<dbReference type="KEGG" id="php:PhaeoP97_00105"/>
<dbReference type="Proteomes" id="UP000183859">
    <property type="component" value="Chromosome"/>
</dbReference>
<accession>A0A1L3I0B3</accession>
<keyword evidence="2" id="KW-1185">Reference proteome</keyword>
<organism evidence="1 2">
    <name type="scientific">Phaeobacter porticola</name>
    <dbReference type="NCBI Taxonomy" id="1844006"/>
    <lineage>
        <taxon>Bacteria</taxon>
        <taxon>Pseudomonadati</taxon>
        <taxon>Pseudomonadota</taxon>
        <taxon>Alphaproteobacteria</taxon>
        <taxon>Rhodobacterales</taxon>
        <taxon>Roseobacteraceae</taxon>
        <taxon>Phaeobacter</taxon>
    </lineage>
</organism>
<proteinExistence type="predicted"/>
<gene>
    <name evidence="1" type="ORF">PhaeoP97_00105</name>
</gene>
<protein>
    <submittedName>
        <fullName evidence="1">Uncharacterized protein</fullName>
    </submittedName>
</protein>
<sequence>MTSVIGDPASESNCRFTRVSARAARYDQATGRLQALHDRGRLKGTREKIVSMVKLMEPTVGHQLTKVSGCLLLGRFGLFALYEDAHFVPRHWFAEVKSLYRGTVF</sequence>
<evidence type="ECO:0000313" key="1">
    <source>
        <dbReference type="EMBL" id="APG45560.1"/>
    </source>
</evidence>
<reference evidence="2" key="1">
    <citation type="submission" date="2016-07" db="EMBL/GenBank/DDBJ databases">
        <title>Phaeobacter portensis sp. nov., a tropodithietic acid producing bacterium isolated from a German harbor.</title>
        <authorList>
            <person name="Freese H.M."/>
            <person name="Bunk B."/>
            <person name="Breider S."/>
            <person name="Brinkhoff T."/>
        </authorList>
    </citation>
    <scope>NUCLEOTIDE SEQUENCE [LARGE SCALE GENOMIC DNA]</scope>
    <source>
        <strain evidence="2">P97</strain>
    </source>
</reference>
<dbReference type="EMBL" id="CP016364">
    <property type="protein sequence ID" value="APG45560.1"/>
    <property type="molecule type" value="Genomic_DNA"/>
</dbReference>
<name>A0A1L3I0B3_9RHOB</name>
<dbReference type="AlphaFoldDB" id="A0A1L3I0B3"/>